<gene>
    <name evidence="2" type="ORF">SAMN04487996_105314</name>
</gene>
<dbReference type="Pfam" id="PF18498">
    <property type="entry name" value="DUF5618"/>
    <property type="match status" value="1"/>
</dbReference>
<dbReference type="OrthoDB" id="957519at2"/>
<dbReference type="Proteomes" id="UP000198748">
    <property type="component" value="Unassembled WGS sequence"/>
</dbReference>
<evidence type="ECO:0000259" key="1">
    <source>
        <dbReference type="Pfam" id="PF18498"/>
    </source>
</evidence>
<dbReference type="AlphaFoldDB" id="A0A1G7DQR6"/>
<dbReference type="RefSeq" id="WP_090148895.1">
    <property type="nucleotide sequence ID" value="NZ_FNAN01000005.1"/>
</dbReference>
<dbReference type="InterPro" id="IPR040988">
    <property type="entry name" value="DUF5618"/>
</dbReference>
<organism evidence="2 3">
    <name type="scientific">Dyadobacter soli</name>
    <dbReference type="NCBI Taxonomy" id="659014"/>
    <lineage>
        <taxon>Bacteria</taxon>
        <taxon>Pseudomonadati</taxon>
        <taxon>Bacteroidota</taxon>
        <taxon>Cytophagia</taxon>
        <taxon>Cytophagales</taxon>
        <taxon>Spirosomataceae</taxon>
        <taxon>Dyadobacter</taxon>
    </lineage>
</organism>
<evidence type="ECO:0000313" key="3">
    <source>
        <dbReference type="Proteomes" id="UP000198748"/>
    </source>
</evidence>
<sequence>MEDNLQEARRYLSNAKEMLRDKALKEGKFYKDKKYVKLAGHAAYSGVLIALDNLLGNKEGGRKSVDWYKEQLAKVDKKALSTFNGAYQTLHLAMSYDGNIVANVSKSGIELADSLITWAETRTAAA</sequence>
<accession>A0A1G7DQR6</accession>
<dbReference type="EMBL" id="FNAN01000005">
    <property type="protein sequence ID" value="SDE53871.1"/>
    <property type="molecule type" value="Genomic_DNA"/>
</dbReference>
<evidence type="ECO:0000313" key="2">
    <source>
        <dbReference type="EMBL" id="SDE53871.1"/>
    </source>
</evidence>
<keyword evidence="3" id="KW-1185">Reference proteome</keyword>
<protein>
    <recommendedName>
        <fullName evidence="1">DUF5618 domain-containing protein</fullName>
    </recommendedName>
</protein>
<name>A0A1G7DQR6_9BACT</name>
<feature type="domain" description="DUF5618" evidence="1">
    <location>
        <begin position="4"/>
        <end position="121"/>
    </location>
</feature>
<dbReference type="STRING" id="659014.SAMN04487996_105314"/>
<reference evidence="3" key="1">
    <citation type="submission" date="2016-10" db="EMBL/GenBank/DDBJ databases">
        <authorList>
            <person name="Varghese N."/>
            <person name="Submissions S."/>
        </authorList>
    </citation>
    <scope>NUCLEOTIDE SEQUENCE [LARGE SCALE GENOMIC DNA]</scope>
    <source>
        <strain evidence="3">DSM 25329</strain>
    </source>
</reference>
<proteinExistence type="predicted"/>
<dbReference type="Gene3D" id="1.20.120.330">
    <property type="entry name" value="Nucleotidyltransferases domain 2"/>
    <property type="match status" value="1"/>
</dbReference>